<feature type="transmembrane region" description="Helical" evidence="5">
    <location>
        <begin position="153"/>
        <end position="173"/>
    </location>
</feature>
<evidence type="ECO:0000256" key="1">
    <source>
        <dbReference type="ARBA" id="ARBA00004651"/>
    </source>
</evidence>
<evidence type="ECO:0000313" key="7">
    <source>
        <dbReference type="EMBL" id="NHC16602.1"/>
    </source>
</evidence>
<keyword evidence="2 5" id="KW-0812">Transmembrane</keyword>
<dbReference type="PANTHER" id="PTHR23528:SF1">
    <property type="entry name" value="MAJOR FACILITATOR SUPERFAMILY (MFS) PROFILE DOMAIN-CONTAINING PROTEIN"/>
    <property type="match status" value="1"/>
</dbReference>
<dbReference type="InterPro" id="IPR011701">
    <property type="entry name" value="MFS"/>
</dbReference>
<dbReference type="PROSITE" id="PS50850">
    <property type="entry name" value="MFS"/>
    <property type="match status" value="1"/>
</dbReference>
<feature type="non-terminal residue" evidence="7">
    <location>
        <position position="240"/>
    </location>
</feature>
<dbReference type="PANTHER" id="PTHR23528">
    <property type="match status" value="1"/>
</dbReference>
<name>A0ABX0H007_9ACTN</name>
<feature type="domain" description="Major facilitator superfamily (MFS) profile" evidence="6">
    <location>
        <begin position="24"/>
        <end position="240"/>
    </location>
</feature>
<reference evidence="7 8" key="1">
    <citation type="submission" date="2020-03" db="EMBL/GenBank/DDBJ databases">
        <title>Two novel Motilibacter sp.</title>
        <authorList>
            <person name="Liu S."/>
        </authorList>
    </citation>
    <scope>NUCLEOTIDE SEQUENCE [LARGE SCALE GENOMIC DNA]</scope>
    <source>
        <strain evidence="7 8">E257</strain>
    </source>
</reference>
<dbReference type="Proteomes" id="UP000800981">
    <property type="component" value="Unassembled WGS sequence"/>
</dbReference>
<proteinExistence type="predicted"/>
<accession>A0ABX0H007</accession>
<protein>
    <submittedName>
        <fullName evidence="7">SLC45 family MFS transporter</fullName>
    </submittedName>
</protein>
<evidence type="ECO:0000256" key="4">
    <source>
        <dbReference type="ARBA" id="ARBA00023136"/>
    </source>
</evidence>
<comment type="caution">
    <text evidence="7">The sequence shown here is derived from an EMBL/GenBank/DDBJ whole genome shotgun (WGS) entry which is preliminary data.</text>
</comment>
<feature type="transmembrane region" description="Helical" evidence="5">
    <location>
        <begin position="120"/>
        <end position="141"/>
    </location>
</feature>
<feature type="transmembrane region" description="Helical" evidence="5">
    <location>
        <begin position="21"/>
        <end position="40"/>
    </location>
</feature>
<evidence type="ECO:0000256" key="5">
    <source>
        <dbReference type="SAM" id="Phobius"/>
    </source>
</evidence>
<dbReference type="SUPFAM" id="SSF103473">
    <property type="entry name" value="MFS general substrate transporter"/>
    <property type="match status" value="1"/>
</dbReference>
<dbReference type="RefSeq" id="WP_166285008.1">
    <property type="nucleotide sequence ID" value="NZ_JAANNP010000234.1"/>
</dbReference>
<evidence type="ECO:0000256" key="2">
    <source>
        <dbReference type="ARBA" id="ARBA00022692"/>
    </source>
</evidence>
<keyword evidence="3 5" id="KW-1133">Transmembrane helix</keyword>
<evidence type="ECO:0000256" key="3">
    <source>
        <dbReference type="ARBA" id="ARBA00022989"/>
    </source>
</evidence>
<evidence type="ECO:0000259" key="6">
    <source>
        <dbReference type="PROSITE" id="PS50850"/>
    </source>
</evidence>
<dbReference type="Pfam" id="PF07690">
    <property type="entry name" value="MFS_1"/>
    <property type="match status" value="1"/>
</dbReference>
<evidence type="ECO:0000313" key="8">
    <source>
        <dbReference type="Proteomes" id="UP000800981"/>
    </source>
</evidence>
<keyword evidence="4 5" id="KW-0472">Membrane</keyword>
<dbReference type="InterPro" id="IPR020846">
    <property type="entry name" value="MFS_dom"/>
</dbReference>
<gene>
    <name evidence="7" type="ORF">G9H71_22735</name>
</gene>
<sequence length="240" mass="24705">MPLQRRQAAPAPATSAPAPRLTLPLAAATFGAYLALLPAVTVTLALRVEQIDPEGPARSLSLVLGVGAAVALVAQNVAGMLSDRTRSRLGMRRPWILGGAVLGALSLWALSAASTVPGLVAGWACTQLALNLTLAALNPLLAEQFPVAARGAAAGVVGLAAPVATVAGAYLVKLALPDVALALVAPAAVCLATAAWLAWALPDRRLGPEPLPALRLRDVALAFWTSPRRHPDFAWAWLSR</sequence>
<keyword evidence="8" id="KW-1185">Reference proteome</keyword>
<dbReference type="Gene3D" id="1.20.1250.20">
    <property type="entry name" value="MFS general substrate transporter like domains"/>
    <property type="match status" value="1"/>
</dbReference>
<feature type="transmembrane region" description="Helical" evidence="5">
    <location>
        <begin position="60"/>
        <end position="82"/>
    </location>
</feature>
<organism evidence="7 8">
    <name type="scientific">Motilibacter deserti</name>
    <dbReference type="NCBI Taxonomy" id="2714956"/>
    <lineage>
        <taxon>Bacteria</taxon>
        <taxon>Bacillati</taxon>
        <taxon>Actinomycetota</taxon>
        <taxon>Actinomycetes</taxon>
        <taxon>Motilibacterales</taxon>
        <taxon>Motilibacteraceae</taxon>
        <taxon>Motilibacter</taxon>
    </lineage>
</organism>
<dbReference type="InterPro" id="IPR036259">
    <property type="entry name" value="MFS_trans_sf"/>
</dbReference>
<dbReference type="EMBL" id="JAANNP010000234">
    <property type="protein sequence ID" value="NHC16602.1"/>
    <property type="molecule type" value="Genomic_DNA"/>
</dbReference>
<feature type="transmembrane region" description="Helical" evidence="5">
    <location>
        <begin position="179"/>
        <end position="201"/>
    </location>
</feature>
<comment type="subcellular location">
    <subcellularLocation>
        <location evidence="1">Cell membrane</location>
        <topology evidence="1">Multi-pass membrane protein</topology>
    </subcellularLocation>
</comment>
<feature type="transmembrane region" description="Helical" evidence="5">
    <location>
        <begin position="94"/>
        <end position="114"/>
    </location>
</feature>